<dbReference type="InterPro" id="IPR000182">
    <property type="entry name" value="GNAT_dom"/>
</dbReference>
<dbReference type="SUPFAM" id="SSF55729">
    <property type="entry name" value="Acyl-CoA N-acyltransferases (Nat)"/>
    <property type="match status" value="1"/>
</dbReference>
<dbReference type="Proteomes" id="UP001211894">
    <property type="component" value="Unassembled WGS sequence"/>
</dbReference>
<proteinExistence type="predicted"/>
<dbReference type="InterPro" id="IPR016181">
    <property type="entry name" value="Acyl_CoA_acyltransferase"/>
</dbReference>
<dbReference type="Pfam" id="PF13302">
    <property type="entry name" value="Acetyltransf_3"/>
    <property type="match status" value="1"/>
</dbReference>
<feature type="domain" description="N-acetyltransferase" evidence="1">
    <location>
        <begin position="8"/>
        <end position="176"/>
    </location>
</feature>
<dbReference type="PROSITE" id="PS51186">
    <property type="entry name" value="GNAT"/>
    <property type="match status" value="1"/>
</dbReference>
<dbReference type="PANTHER" id="PTHR43792">
    <property type="entry name" value="GNAT FAMILY, PUTATIVE (AFU_ORTHOLOGUE AFUA_3G00765)-RELATED-RELATED"/>
    <property type="match status" value="1"/>
</dbReference>
<dbReference type="CDD" id="cd04301">
    <property type="entry name" value="NAT_SF"/>
    <property type="match status" value="1"/>
</dbReference>
<keyword evidence="3" id="KW-1185">Reference proteome</keyword>
<sequence>MNIFGESLILSKIAIKYLGFIYKIECDQDLWYYEKTIHLDKNVVREEYIAKIKACEKPTSYDFVVTLAANQNRIGLAQIWCNHEIRRTWEIGFAILPEYSGKGYGCEAAQLLLQFAFERLHAHKVVGMCHTQNKRSGAVMKHIGMTKEATFKEELFWHDQWVDQDYFSILEKEYFENSR</sequence>
<evidence type="ECO:0000313" key="3">
    <source>
        <dbReference type="Proteomes" id="UP001211894"/>
    </source>
</evidence>
<evidence type="ECO:0000259" key="1">
    <source>
        <dbReference type="PROSITE" id="PS51186"/>
    </source>
</evidence>
<dbReference type="Gene3D" id="3.40.630.30">
    <property type="match status" value="1"/>
</dbReference>
<name>A0ABT4X1S8_9BACI</name>
<dbReference type="PANTHER" id="PTHR43792:SF1">
    <property type="entry name" value="N-ACETYLTRANSFERASE DOMAIN-CONTAINING PROTEIN"/>
    <property type="match status" value="1"/>
</dbReference>
<protein>
    <submittedName>
        <fullName evidence="2">GNAT family N-acetyltransferase</fullName>
    </submittedName>
</protein>
<dbReference type="EMBL" id="JAQKAB010000003">
    <property type="protein sequence ID" value="MDA7026229.1"/>
    <property type="molecule type" value="Genomic_DNA"/>
</dbReference>
<accession>A0ABT4X1S8</accession>
<dbReference type="InterPro" id="IPR051531">
    <property type="entry name" value="N-acetyltransferase"/>
</dbReference>
<organism evidence="2 3">
    <name type="scientific">Bacillus changyiensis</name>
    <dbReference type="NCBI Taxonomy" id="3004103"/>
    <lineage>
        <taxon>Bacteria</taxon>
        <taxon>Bacillati</taxon>
        <taxon>Bacillota</taxon>
        <taxon>Bacilli</taxon>
        <taxon>Bacillales</taxon>
        <taxon>Bacillaceae</taxon>
        <taxon>Bacillus</taxon>
    </lineage>
</organism>
<dbReference type="RefSeq" id="WP_271340064.1">
    <property type="nucleotide sequence ID" value="NZ_JAQKAB010000003.1"/>
</dbReference>
<comment type="caution">
    <text evidence="2">The sequence shown here is derived from an EMBL/GenBank/DDBJ whole genome shotgun (WGS) entry which is preliminary data.</text>
</comment>
<evidence type="ECO:0000313" key="2">
    <source>
        <dbReference type="EMBL" id="MDA7026229.1"/>
    </source>
</evidence>
<gene>
    <name evidence="2" type="ORF">PJ311_06325</name>
</gene>
<reference evidence="2 3" key="1">
    <citation type="submission" date="2023-01" db="EMBL/GenBank/DDBJ databases">
        <title>Bacillus changyiensis sp. nov., isolated from a coastal deposit.</title>
        <authorList>
            <person name="Xiao G."/>
            <person name="Lai Q."/>
            <person name="Hu Z."/>
            <person name="Shao Z."/>
        </authorList>
    </citation>
    <scope>NUCLEOTIDE SEQUENCE [LARGE SCALE GENOMIC DNA]</scope>
    <source>
        <strain evidence="2 3">CLL-7-23</strain>
    </source>
</reference>